<evidence type="ECO:0000256" key="8">
    <source>
        <dbReference type="ARBA" id="ARBA00023093"/>
    </source>
</evidence>
<reference evidence="12 13" key="1">
    <citation type="submission" date="2018-03" db="EMBL/GenBank/DDBJ databases">
        <title>A Novel Divergent Polar Bear Associated Mastadenovirus Recovered from a Deceased Juvenile Polar Bear.</title>
        <authorList>
            <person name="Dayaram A."/>
            <person name="Tsangaras K."/>
            <person name="Azab W."/>
            <person name="Pavulraj S."/>
            <person name="Groenke N."/>
            <person name="Wibbelt G."/>
            <person name="Sicks F."/>
            <person name="Osterrieder N."/>
            <person name="Greenwood A.D."/>
        </authorList>
    </citation>
    <scope>NUCLEOTIDE SEQUENCE [LARGE SCALE GENOMIC DNA]</scope>
    <source>
        <strain evidence="12 13">Fritz</strain>
    </source>
</reference>
<dbReference type="InterPro" id="IPR003479">
    <property type="entry name" value="Hex_IIIa"/>
</dbReference>
<evidence type="ECO:0000313" key="12">
    <source>
        <dbReference type="EMBL" id="AWY10551.1"/>
    </source>
</evidence>
<evidence type="ECO:0000256" key="1">
    <source>
        <dbReference type="ARBA" id="ARBA00010762"/>
    </source>
</evidence>
<keyword evidence="9" id="KW-0231">Viral genome packaging</keyword>
<evidence type="ECO:0000256" key="10">
    <source>
        <dbReference type="ARBA" id="ARBA00046738"/>
    </source>
</evidence>
<dbReference type="GO" id="GO:0098021">
    <property type="term" value="C:viral capsid, decoration"/>
    <property type="evidence" value="ECO:0007669"/>
    <property type="project" value="UniProtKB-KW"/>
</dbReference>
<evidence type="ECO:0000256" key="2">
    <source>
        <dbReference type="ARBA" id="ARBA00022553"/>
    </source>
</evidence>
<evidence type="ECO:0000256" key="3">
    <source>
        <dbReference type="ARBA" id="ARBA00022561"/>
    </source>
</evidence>
<organism evidence="12 13">
    <name type="scientific">Polar bear adenovirus 1</name>
    <dbReference type="NCBI Taxonomy" id="2250215"/>
    <lineage>
        <taxon>Viruses</taxon>
        <taxon>Varidnaviria</taxon>
        <taxon>Bamfordvirae</taxon>
        <taxon>Preplasmiviricota</taxon>
        <taxon>Polisuviricotina</taxon>
        <taxon>Pharingeaviricetes</taxon>
        <taxon>Rowavirales</taxon>
        <taxon>Adenoviridae</taxon>
        <taxon>Mastadenovirus</taxon>
        <taxon>Mastadenovirus ursi</taxon>
        <taxon>Polar bear mastadenovirus A</taxon>
    </lineage>
</organism>
<evidence type="ECO:0000313" key="13">
    <source>
        <dbReference type="Proteomes" id="UP000320134"/>
    </source>
</evidence>
<name>A0A2Z4QJE3_9ADEN</name>
<evidence type="ECO:0000256" key="6">
    <source>
        <dbReference type="ARBA" id="ARBA00022844"/>
    </source>
</evidence>
<sequence>MENQWDSTLNRVMGLNSAHFRSLPKSQRFELILEAVVPSRKNPTYDKIMAIVEALIRVKAIRKDEGAQLYNALIQRVSRYNSNNVQSNLDHLVRDVRNVLAEKSRLEAQGLSSLVTFNAFLNSIPATVERGQENYMGFINALKAMVMEVPQSEVYQSGPHFFFQTSRHGSQIVNLNAAFENLRHLWGVQNPSGEGVAASSLLTPNTRLLLLMVAPFTDVLTVSKTTYIGHLLTLYRETIGSRHIDEETYNEITSVSRDLGHRHRDDLHATLNFLLTNRKRTLPVPISFSDEEIRVIRYLQESVKSFLSTEGNDVSIALDKTAASLDPSFYATHRDFINKLMDYFHRAAALSPRYFRHMILNPHWVPPPSFNTGNYTFPEDDYFWDEYDNGDSVSADFEGEPPERNEEASNTLDDESVRLARQAATRSKERNVSYNGVDELIDRTKNWKTYRQTFQEQQHLLSGQGRGNPFSYLMPQGSRFL</sequence>
<dbReference type="Proteomes" id="UP000320134">
    <property type="component" value="Segment"/>
</dbReference>
<keyword evidence="8" id="KW-1232">Capsid decoration protein</keyword>
<comment type="subunit">
    <text evidence="10">Interacts with hexon proteins; this interaction tethers the peripentonal hexons to hexons situated in the facet. Interacts with the penton protein (via N-terminus). Interacts with packaging protein 3; this interaction is required to promote correct genome packaging.</text>
</comment>
<keyword evidence="3" id="KW-0167">Capsid protein</keyword>
<dbReference type="Gene3D" id="1.20.120.1500">
    <property type="entry name" value="Pre-hexon-linking protein IIIa"/>
    <property type="match status" value="1"/>
</dbReference>
<evidence type="ECO:0000256" key="4">
    <source>
        <dbReference type="ARBA" id="ARBA00022562"/>
    </source>
</evidence>
<comment type="similarity">
    <text evidence="1">Belongs to the adenoviridae hexon-linking protein IIIa family.</text>
</comment>
<keyword evidence="4" id="KW-1048">Host nucleus</keyword>
<keyword evidence="6" id="KW-0946">Virion</keyword>
<protein>
    <submittedName>
        <fullName evidence="12">PIIIa protein</fullName>
    </submittedName>
</protein>
<keyword evidence="2" id="KW-0597">Phosphoprotein</keyword>
<evidence type="ECO:0000256" key="7">
    <source>
        <dbReference type="ARBA" id="ARBA00022921"/>
    </source>
</evidence>
<dbReference type="EMBL" id="MH115806">
    <property type="protein sequence ID" value="AWY10551.1"/>
    <property type="molecule type" value="Genomic_DNA"/>
</dbReference>
<dbReference type="Pfam" id="PF02455">
    <property type="entry name" value="Hex_IIIa"/>
    <property type="match status" value="1"/>
</dbReference>
<evidence type="ECO:0000256" key="5">
    <source>
        <dbReference type="ARBA" id="ARBA00022612"/>
    </source>
</evidence>
<evidence type="ECO:0000256" key="9">
    <source>
        <dbReference type="ARBA" id="ARBA00023219"/>
    </source>
</evidence>
<dbReference type="InterPro" id="IPR043053">
    <property type="entry name" value="Hex_IIIa_N"/>
</dbReference>
<keyword evidence="7" id="KW-0426">Late protein</keyword>
<evidence type="ECO:0000256" key="11">
    <source>
        <dbReference type="SAM" id="MobiDB-lite"/>
    </source>
</evidence>
<accession>A0A2Z4QJE3</accession>
<keyword evidence="5" id="KW-1188">Viral release from host cell</keyword>
<proteinExistence type="inferred from homology"/>
<feature type="region of interest" description="Disordered" evidence="11">
    <location>
        <begin position="394"/>
        <end position="413"/>
    </location>
</feature>